<gene>
    <name evidence="2" type="ORF">CUU66_04025</name>
</gene>
<proteinExistence type="predicted"/>
<dbReference type="Proteomes" id="UP000234748">
    <property type="component" value="Unassembled WGS sequence"/>
</dbReference>
<evidence type="ECO:0000256" key="1">
    <source>
        <dbReference type="SAM" id="MobiDB-lite"/>
    </source>
</evidence>
<comment type="caution">
    <text evidence="2">The sequence shown here is derived from an EMBL/GenBank/DDBJ whole genome shotgun (WGS) entry which is preliminary data.</text>
</comment>
<feature type="region of interest" description="Disordered" evidence="1">
    <location>
        <begin position="26"/>
        <end position="65"/>
    </location>
</feature>
<evidence type="ECO:0000313" key="3">
    <source>
        <dbReference type="Proteomes" id="UP000234748"/>
    </source>
</evidence>
<organism evidence="2 3">
    <name type="scientific">Peribacillus deserti</name>
    <dbReference type="NCBI Taxonomy" id="673318"/>
    <lineage>
        <taxon>Bacteria</taxon>
        <taxon>Bacillati</taxon>
        <taxon>Bacillota</taxon>
        <taxon>Bacilli</taxon>
        <taxon>Bacillales</taxon>
        <taxon>Bacillaceae</taxon>
        <taxon>Peribacillus</taxon>
    </lineage>
</organism>
<dbReference type="OrthoDB" id="9809781at2"/>
<name>A0A2N5M9Z2_9BACI</name>
<dbReference type="EMBL" id="PGUY01000012">
    <property type="protein sequence ID" value="PLT31133.1"/>
    <property type="molecule type" value="Genomic_DNA"/>
</dbReference>
<keyword evidence="3" id="KW-1185">Reference proteome</keyword>
<protein>
    <submittedName>
        <fullName evidence="2">Uncharacterized protein</fullName>
    </submittedName>
</protein>
<reference evidence="2 3" key="1">
    <citation type="submission" date="2017-11" db="EMBL/GenBank/DDBJ databases">
        <title>Comparitive Functional Genomics of Dry Heat Resistant strains isolated from the Viking Spacecraft.</title>
        <authorList>
            <person name="Seuylemezian A."/>
            <person name="Cooper K."/>
            <person name="Vaishampayan P."/>
        </authorList>
    </citation>
    <scope>NUCLEOTIDE SEQUENCE [LARGE SCALE GENOMIC DNA]</scope>
    <source>
        <strain evidence="2 3">V1-29</strain>
    </source>
</reference>
<sequence>MNGRSRFIFSSDGSKSDIASVSTYQKAASSDGSVREVDGFNRKPGLIRGCGGTGGDNPTEEPKHD</sequence>
<dbReference type="AlphaFoldDB" id="A0A2N5M9Z2"/>
<accession>A0A2N5M9Z2</accession>
<dbReference type="RefSeq" id="WP_101640393.1">
    <property type="nucleotide sequence ID" value="NZ_PGUY01000012.1"/>
</dbReference>
<evidence type="ECO:0000313" key="2">
    <source>
        <dbReference type="EMBL" id="PLT31133.1"/>
    </source>
</evidence>